<reference evidence="3" key="1">
    <citation type="submission" date="2020-11" db="EMBL/GenBank/DDBJ databases">
        <authorList>
            <consortium name="DOE Joint Genome Institute"/>
            <person name="Ahrendt S."/>
            <person name="Riley R."/>
            <person name="Andreopoulos W."/>
            <person name="Labutti K."/>
            <person name="Pangilinan J."/>
            <person name="Ruiz-Duenas F.J."/>
            <person name="Barrasa J.M."/>
            <person name="Sanchez-Garcia M."/>
            <person name="Camarero S."/>
            <person name="Miyauchi S."/>
            <person name="Serrano A."/>
            <person name="Linde D."/>
            <person name="Babiker R."/>
            <person name="Drula E."/>
            <person name="Ayuso-Fernandez I."/>
            <person name="Pacheco R."/>
            <person name="Padilla G."/>
            <person name="Ferreira P."/>
            <person name="Barriuso J."/>
            <person name="Kellner H."/>
            <person name="Castanera R."/>
            <person name="Alfaro M."/>
            <person name="Ramirez L."/>
            <person name="Pisabarro A.G."/>
            <person name="Kuo A."/>
            <person name="Tritt A."/>
            <person name="Lipzen A."/>
            <person name="He G."/>
            <person name="Yan M."/>
            <person name="Ng V."/>
            <person name="Cullen D."/>
            <person name="Martin F."/>
            <person name="Rosso M.-N."/>
            <person name="Henrissat B."/>
            <person name="Hibbett D."/>
            <person name="Martinez A.T."/>
            <person name="Grigoriev I.V."/>
        </authorList>
    </citation>
    <scope>NUCLEOTIDE SEQUENCE</scope>
    <source>
        <strain evidence="3">CBS 506.95</strain>
    </source>
</reference>
<evidence type="ECO:0000256" key="1">
    <source>
        <dbReference type="ARBA" id="ARBA00023002"/>
    </source>
</evidence>
<evidence type="ECO:0000313" key="3">
    <source>
        <dbReference type="EMBL" id="KAF9525602.1"/>
    </source>
</evidence>
<sequence length="337" mass="37431">MSFSTRIPVIYGGGGIGDPGTFCKLTSVEAAQPIFDTWYNIVGPSAIDTSDLYGHGTSEPLIGKMNLHGSGVDTKCYPTTPGAHSYENVKKAVNSSVQKLQGIKIRVFYLHAPDRTVDWKETLRAINELHQEGKFEAFGLSNFYSYEVAEIVMIARQNGWVQPTVYEGIYNPIDRSVETELIPCLRRYNIRFAAYCPLAGGLLVGHLLSDSDELASIEPGSHYDAKQPFGRWFSSRYGPMVPEVRKLKEAAEKSGLNLNQASVRWLQHHSALLSSDFGIIFGGSKTSHVETTLKYCTEGPLPDELVQAFETCYANVKAGLPNYNHNPPWYNPKEHGY</sequence>
<dbReference type="InterPro" id="IPR023210">
    <property type="entry name" value="NADP_OxRdtase_dom"/>
</dbReference>
<dbReference type="EMBL" id="MU157882">
    <property type="protein sequence ID" value="KAF9525602.1"/>
    <property type="molecule type" value="Genomic_DNA"/>
</dbReference>
<dbReference type="OrthoDB" id="2310150at2759"/>
<comment type="caution">
    <text evidence="3">The sequence shown here is derived from an EMBL/GenBank/DDBJ whole genome shotgun (WGS) entry which is preliminary data.</text>
</comment>
<dbReference type="CDD" id="cd19075">
    <property type="entry name" value="AKR_AKR7A1-5"/>
    <property type="match status" value="1"/>
</dbReference>
<evidence type="ECO:0000259" key="2">
    <source>
        <dbReference type="Pfam" id="PF00248"/>
    </source>
</evidence>
<dbReference type="Proteomes" id="UP000807306">
    <property type="component" value="Unassembled WGS sequence"/>
</dbReference>
<evidence type="ECO:0000313" key="4">
    <source>
        <dbReference type="Proteomes" id="UP000807306"/>
    </source>
</evidence>
<protein>
    <submittedName>
        <fullName evidence="3">Aflatoxin B1-aldehyde reductase</fullName>
    </submittedName>
</protein>
<keyword evidence="1" id="KW-0560">Oxidoreductase</keyword>
<dbReference type="PANTHER" id="PTHR43364:SF4">
    <property type="entry name" value="NAD(P)-LINKED OXIDOREDUCTASE SUPERFAMILY PROTEIN"/>
    <property type="match status" value="1"/>
</dbReference>
<dbReference type="AlphaFoldDB" id="A0A9P6JLT1"/>
<gene>
    <name evidence="3" type="ORF">CPB83DRAFT_859278</name>
</gene>
<dbReference type="SUPFAM" id="SSF51430">
    <property type="entry name" value="NAD(P)-linked oxidoreductase"/>
    <property type="match status" value="1"/>
</dbReference>
<dbReference type="Gene3D" id="3.20.20.100">
    <property type="entry name" value="NADP-dependent oxidoreductase domain"/>
    <property type="match status" value="1"/>
</dbReference>
<keyword evidence="4" id="KW-1185">Reference proteome</keyword>
<organism evidence="3 4">
    <name type="scientific">Crepidotus variabilis</name>
    <dbReference type="NCBI Taxonomy" id="179855"/>
    <lineage>
        <taxon>Eukaryota</taxon>
        <taxon>Fungi</taxon>
        <taxon>Dikarya</taxon>
        <taxon>Basidiomycota</taxon>
        <taxon>Agaricomycotina</taxon>
        <taxon>Agaricomycetes</taxon>
        <taxon>Agaricomycetidae</taxon>
        <taxon>Agaricales</taxon>
        <taxon>Agaricineae</taxon>
        <taxon>Crepidotaceae</taxon>
        <taxon>Crepidotus</taxon>
    </lineage>
</organism>
<feature type="domain" description="NADP-dependent oxidoreductase" evidence="2">
    <location>
        <begin position="10"/>
        <end position="313"/>
    </location>
</feature>
<dbReference type="InterPro" id="IPR036812">
    <property type="entry name" value="NAD(P)_OxRdtase_dom_sf"/>
</dbReference>
<proteinExistence type="predicted"/>
<accession>A0A9P6JLT1</accession>
<dbReference type="Pfam" id="PF00248">
    <property type="entry name" value="Aldo_ket_red"/>
    <property type="match status" value="1"/>
</dbReference>
<dbReference type="InterPro" id="IPR050523">
    <property type="entry name" value="AKR_Detox_Biosynth"/>
</dbReference>
<dbReference type="PANTHER" id="PTHR43364">
    <property type="entry name" value="NADH-SPECIFIC METHYLGLYOXAL REDUCTASE-RELATED"/>
    <property type="match status" value="1"/>
</dbReference>
<name>A0A9P6JLT1_9AGAR</name>
<dbReference type="GO" id="GO:0016491">
    <property type="term" value="F:oxidoreductase activity"/>
    <property type="evidence" value="ECO:0007669"/>
    <property type="project" value="UniProtKB-KW"/>
</dbReference>